<sequence>MRGCWLLPPGSYIDPTRNFPEYASTISRRAARVHRLVRRRVTILRLRRRRASHRGRPSEVAAGSAVDLLRRSSTPPVKESPPGVYIIQRLG</sequence>
<evidence type="ECO:0000256" key="1">
    <source>
        <dbReference type="SAM" id="MobiDB-lite"/>
    </source>
</evidence>
<feature type="region of interest" description="Disordered" evidence="1">
    <location>
        <begin position="52"/>
        <end position="82"/>
    </location>
</feature>
<dbReference type="AlphaFoldDB" id="A0AAQ3SMX8"/>
<keyword evidence="3" id="KW-1185">Reference proteome</keyword>
<dbReference type="EMBL" id="CP144746">
    <property type="protein sequence ID" value="WVZ57453.1"/>
    <property type="molecule type" value="Genomic_DNA"/>
</dbReference>
<proteinExistence type="predicted"/>
<reference evidence="2 3" key="1">
    <citation type="submission" date="2024-02" db="EMBL/GenBank/DDBJ databases">
        <title>High-quality chromosome-scale genome assembly of Pensacola bahiagrass (Paspalum notatum Flugge var. saurae).</title>
        <authorList>
            <person name="Vega J.M."/>
            <person name="Podio M."/>
            <person name="Orjuela J."/>
            <person name="Siena L.A."/>
            <person name="Pessino S.C."/>
            <person name="Combes M.C."/>
            <person name="Mariac C."/>
            <person name="Albertini E."/>
            <person name="Pupilli F."/>
            <person name="Ortiz J.P.A."/>
            <person name="Leblanc O."/>
        </authorList>
    </citation>
    <scope>NUCLEOTIDE SEQUENCE [LARGE SCALE GENOMIC DNA]</scope>
    <source>
        <strain evidence="2">R1</strain>
        <tissue evidence="2">Leaf</tissue>
    </source>
</reference>
<protein>
    <submittedName>
        <fullName evidence="2">Uncharacterized protein</fullName>
    </submittedName>
</protein>
<evidence type="ECO:0000313" key="2">
    <source>
        <dbReference type="EMBL" id="WVZ57453.1"/>
    </source>
</evidence>
<name>A0AAQ3SMX8_PASNO</name>
<evidence type="ECO:0000313" key="3">
    <source>
        <dbReference type="Proteomes" id="UP001341281"/>
    </source>
</evidence>
<dbReference type="Proteomes" id="UP001341281">
    <property type="component" value="Chromosome 02"/>
</dbReference>
<accession>A0AAQ3SMX8</accession>
<gene>
    <name evidence="2" type="ORF">U9M48_007836</name>
</gene>
<organism evidence="2 3">
    <name type="scientific">Paspalum notatum var. saurae</name>
    <dbReference type="NCBI Taxonomy" id="547442"/>
    <lineage>
        <taxon>Eukaryota</taxon>
        <taxon>Viridiplantae</taxon>
        <taxon>Streptophyta</taxon>
        <taxon>Embryophyta</taxon>
        <taxon>Tracheophyta</taxon>
        <taxon>Spermatophyta</taxon>
        <taxon>Magnoliopsida</taxon>
        <taxon>Liliopsida</taxon>
        <taxon>Poales</taxon>
        <taxon>Poaceae</taxon>
        <taxon>PACMAD clade</taxon>
        <taxon>Panicoideae</taxon>
        <taxon>Andropogonodae</taxon>
        <taxon>Paspaleae</taxon>
        <taxon>Paspalinae</taxon>
        <taxon>Paspalum</taxon>
    </lineage>
</organism>